<accession>A0A0C2GC08</accession>
<dbReference type="Proteomes" id="UP000054047">
    <property type="component" value="Unassembled WGS sequence"/>
</dbReference>
<dbReference type="PANTHER" id="PTHR12472">
    <property type="entry name" value="RAB3-GAP REGULATORY DOMAIN"/>
    <property type="match status" value="1"/>
</dbReference>
<organism evidence="2 3">
    <name type="scientific">Ancylostoma duodenale</name>
    <dbReference type="NCBI Taxonomy" id="51022"/>
    <lineage>
        <taxon>Eukaryota</taxon>
        <taxon>Metazoa</taxon>
        <taxon>Ecdysozoa</taxon>
        <taxon>Nematoda</taxon>
        <taxon>Chromadorea</taxon>
        <taxon>Rhabditida</taxon>
        <taxon>Rhabditina</taxon>
        <taxon>Rhabditomorpha</taxon>
        <taxon>Strongyloidea</taxon>
        <taxon>Ancylostomatidae</taxon>
        <taxon>Ancylostomatinae</taxon>
        <taxon>Ancylostoma</taxon>
    </lineage>
</organism>
<feature type="domain" description="Rab3-GAP regulatory subunit N-terminal" evidence="1">
    <location>
        <begin position="61"/>
        <end position="122"/>
    </location>
</feature>
<keyword evidence="3" id="KW-1185">Reference proteome</keyword>
<sequence>MIVVQVEGGDDWEAVNPETEHADCTILTMHAAWLAGELGHSVPYSKVVSGAGAFFREQVLNRQIIRIWKGYRDATVAWVTSVNNNQSALFLAIFAPRRALLEVWNVQSGVRVGAVHVDAAGVLLDGGTATVLCGSHSSLYERDAFFVDSQGKFCRLTVPFHLSMLRVTSQDQHDQILLSKSDSGVGPMEDLVVLLRRLAGVFNRLAGFHRREKKPSDSFESHFNEQVQEVIQRHCLNGENINSHLMTPGEFLSFIDCRSTNTALWERNYPDSDVLRFGEFVFAPVLAGQLDVEELFDTVIPELPFGMDSFPDLLTFVLTKSPAQVGCLGFIRLCEVLMEFERLLPGTLDNRNLSRALLLYSACCIVRRKHSKKNESISKESEEDVNMSVVLNYQIMSLRYTVRKRATFCDEREIWPSG</sequence>
<proteinExistence type="predicted"/>
<dbReference type="AlphaFoldDB" id="A0A0C2GC08"/>
<dbReference type="InterPro" id="IPR026059">
    <property type="entry name" value="Rab3GAP2"/>
</dbReference>
<dbReference type="Pfam" id="PF14655">
    <property type="entry name" value="RAB3GAP2_N"/>
    <property type="match status" value="1"/>
</dbReference>
<name>A0A0C2GC08_9BILA</name>
<evidence type="ECO:0000313" key="2">
    <source>
        <dbReference type="EMBL" id="KIH56384.1"/>
    </source>
</evidence>
<evidence type="ECO:0000313" key="3">
    <source>
        <dbReference type="Proteomes" id="UP000054047"/>
    </source>
</evidence>
<gene>
    <name evidence="2" type="ORF">ANCDUO_13436</name>
</gene>
<dbReference type="OrthoDB" id="2019917at2759"/>
<dbReference type="InterPro" id="IPR032839">
    <property type="entry name" value="RAB3GAP_N"/>
</dbReference>
<protein>
    <recommendedName>
        <fullName evidence="1">Rab3-GAP regulatory subunit N-terminal domain-containing protein</fullName>
    </recommendedName>
</protein>
<dbReference type="PANTHER" id="PTHR12472:SF0">
    <property type="entry name" value="RAB3 GTPASE-ACTIVATING PROTEIN NON-CATALYTIC SUBUNIT"/>
    <property type="match status" value="1"/>
</dbReference>
<evidence type="ECO:0000259" key="1">
    <source>
        <dbReference type="Pfam" id="PF14655"/>
    </source>
</evidence>
<reference evidence="2 3" key="1">
    <citation type="submission" date="2013-12" db="EMBL/GenBank/DDBJ databases">
        <title>Draft genome of the parsitic nematode Ancylostoma duodenale.</title>
        <authorList>
            <person name="Mitreva M."/>
        </authorList>
    </citation>
    <scope>NUCLEOTIDE SEQUENCE [LARGE SCALE GENOMIC DNA]</scope>
    <source>
        <strain evidence="2 3">Zhejiang</strain>
    </source>
</reference>
<dbReference type="EMBL" id="KN735821">
    <property type="protein sequence ID" value="KIH56384.1"/>
    <property type="molecule type" value="Genomic_DNA"/>
</dbReference>